<feature type="domain" description="Thioredoxin" evidence="12">
    <location>
        <begin position="60"/>
        <end position="186"/>
    </location>
</feature>
<dbReference type="EMBL" id="BLLK01000046">
    <property type="protein sequence ID" value="GFH52831.1"/>
    <property type="molecule type" value="Genomic_DNA"/>
</dbReference>
<dbReference type="AlphaFoldDB" id="A0AAD3H786"/>
<dbReference type="GO" id="GO:0003756">
    <property type="term" value="F:protein disulfide isomerase activity"/>
    <property type="evidence" value="ECO:0007669"/>
    <property type="project" value="TreeGrafter"/>
</dbReference>
<keyword evidence="6" id="KW-1015">Disulfide bond</keyword>
<evidence type="ECO:0000259" key="12">
    <source>
        <dbReference type="PROSITE" id="PS51352"/>
    </source>
</evidence>
<keyword evidence="2 8" id="KW-0285">Flavoprotein</keyword>
<evidence type="ECO:0000256" key="5">
    <source>
        <dbReference type="ARBA" id="ARBA00023002"/>
    </source>
</evidence>
<evidence type="ECO:0000256" key="1">
    <source>
        <dbReference type="ARBA" id="ARBA00001974"/>
    </source>
</evidence>
<dbReference type="Gene3D" id="3.40.30.10">
    <property type="entry name" value="Glutaredoxin"/>
    <property type="match status" value="1"/>
</dbReference>
<dbReference type="InterPro" id="IPR017937">
    <property type="entry name" value="Thioredoxin_CS"/>
</dbReference>
<dbReference type="CDD" id="cd02961">
    <property type="entry name" value="PDI_a_family"/>
    <property type="match status" value="1"/>
</dbReference>
<dbReference type="InterPro" id="IPR013766">
    <property type="entry name" value="Thioredoxin_domain"/>
</dbReference>
<dbReference type="InterPro" id="IPR039798">
    <property type="entry name" value="Sulfhydryl_oxidase"/>
</dbReference>
<dbReference type="PROSITE" id="PS00194">
    <property type="entry name" value="THIOREDOXIN_1"/>
    <property type="match status" value="1"/>
</dbReference>
<dbReference type="PANTHER" id="PTHR22897:SF8">
    <property type="entry name" value="SULFHYDRYL OXIDASE"/>
    <property type="match status" value="1"/>
</dbReference>
<dbReference type="GO" id="GO:0000139">
    <property type="term" value="C:Golgi membrane"/>
    <property type="evidence" value="ECO:0007669"/>
    <property type="project" value="TreeGrafter"/>
</dbReference>
<dbReference type="PROSITE" id="PS51352">
    <property type="entry name" value="THIOREDOXIN_2"/>
    <property type="match status" value="1"/>
</dbReference>
<dbReference type="InterPro" id="IPR036774">
    <property type="entry name" value="ERV/ALR_sulphydryl_oxid_sf"/>
</dbReference>
<feature type="chain" id="PRO_5042001392" description="Sulfhydryl oxidase" evidence="10">
    <location>
        <begin position="25"/>
        <end position="588"/>
    </location>
</feature>
<dbReference type="Proteomes" id="UP001054902">
    <property type="component" value="Unassembled WGS sequence"/>
</dbReference>
<comment type="caution">
    <text evidence="13">The sequence shown here is derived from an EMBL/GenBank/DDBJ whole genome shotgun (WGS) entry which is preliminary data.</text>
</comment>
<evidence type="ECO:0000256" key="4">
    <source>
        <dbReference type="ARBA" id="ARBA00022827"/>
    </source>
</evidence>
<evidence type="ECO:0000256" key="7">
    <source>
        <dbReference type="ARBA" id="ARBA00023180"/>
    </source>
</evidence>
<gene>
    <name evidence="13" type="ORF">CTEN210_09307</name>
</gene>
<comment type="catalytic activity">
    <reaction evidence="8">
        <text>2 R'C(R)SH + O2 = R'C(R)S-S(R)CR' + H2O2</text>
        <dbReference type="Rhea" id="RHEA:17357"/>
        <dbReference type="ChEBI" id="CHEBI:15379"/>
        <dbReference type="ChEBI" id="CHEBI:16240"/>
        <dbReference type="ChEBI" id="CHEBI:16520"/>
        <dbReference type="ChEBI" id="CHEBI:17412"/>
        <dbReference type="EC" id="1.8.3.2"/>
    </reaction>
</comment>
<dbReference type="EC" id="1.8.3.2" evidence="8"/>
<accession>A0AAD3H786</accession>
<evidence type="ECO:0000259" key="11">
    <source>
        <dbReference type="PROSITE" id="PS51324"/>
    </source>
</evidence>
<dbReference type="GO" id="GO:0006457">
    <property type="term" value="P:protein folding"/>
    <property type="evidence" value="ECO:0007669"/>
    <property type="project" value="TreeGrafter"/>
</dbReference>
<feature type="region of interest" description="Disordered" evidence="9">
    <location>
        <begin position="542"/>
        <end position="588"/>
    </location>
</feature>
<feature type="signal peptide" evidence="10">
    <location>
        <begin position="1"/>
        <end position="24"/>
    </location>
</feature>
<keyword evidence="5 8" id="KW-0560">Oxidoreductase</keyword>
<comment type="cofactor">
    <cofactor evidence="1 8">
        <name>FAD</name>
        <dbReference type="ChEBI" id="CHEBI:57692"/>
    </cofactor>
</comment>
<feature type="compositionally biased region" description="Basic residues" evidence="9">
    <location>
        <begin position="542"/>
        <end position="566"/>
    </location>
</feature>
<evidence type="ECO:0000313" key="14">
    <source>
        <dbReference type="Proteomes" id="UP001054902"/>
    </source>
</evidence>
<keyword evidence="3 10" id="KW-0732">Signal</keyword>
<keyword evidence="7" id="KW-0325">Glycoprotein</keyword>
<evidence type="ECO:0000256" key="3">
    <source>
        <dbReference type="ARBA" id="ARBA00022729"/>
    </source>
</evidence>
<dbReference type="Gene3D" id="1.20.120.310">
    <property type="entry name" value="ERV/ALR sulfhydryl oxidase domain"/>
    <property type="match status" value="1"/>
</dbReference>
<evidence type="ECO:0000256" key="9">
    <source>
        <dbReference type="SAM" id="MobiDB-lite"/>
    </source>
</evidence>
<feature type="compositionally biased region" description="Polar residues" evidence="9">
    <location>
        <begin position="570"/>
        <end position="588"/>
    </location>
</feature>
<dbReference type="SUPFAM" id="SSF69000">
    <property type="entry name" value="FAD-dependent thiol oxidase"/>
    <property type="match status" value="1"/>
</dbReference>
<evidence type="ECO:0000256" key="6">
    <source>
        <dbReference type="ARBA" id="ARBA00023157"/>
    </source>
</evidence>
<evidence type="ECO:0000256" key="10">
    <source>
        <dbReference type="SAM" id="SignalP"/>
    </source>
</evidence>
<dbReference type="InterPro" id="IPR017905">
    <property type="entry name" value="ERV/ALR_sulphydryl_oxidase"/>
</dbReference>
<dbReference type="GO" id="GO:0016971">
    <property type="term" value="F:flavin-dependent sulfhydryl oxidase activity"/>
    <property type="evidence" value="ECO:0007669"/>
    <property type="project" value="InterPro"/>
</dbReference>
<dbReference type="InterPro" id="IPR036249">
    <property type="entry name" value="Thioredoxin-like_sf"/>
</dbReference>
<keyword evidence="14" id="KW-1185">Reference proteome</keyword>
<evidence type="ECO:0000313" key="13">
    <source>
        <dbReference type="EMBL" id="GFH52831.1"/>
    </source>
</evidence>
<dbReference type="Pfam" id="PF00085">
    <property type="entry name" value="Thioredoxin"/>
    <property type="match status" value="1"/>
</dbReference>
<dbReference type="PANTHER" id="PTHR22897">
    <property type="entry name" value="QUIESCIN Q6-RELATED SULFHYDRYL OXIDASE"/>
    <property type="match status" value="1"/>
</dbReference>
<dbReference type="PROSITE" id="PS51324">
    <property type="entry name" value="ERV_ALR"/>
    <property type="match status" value="1"/>
</dbReference>
<dbReference type="GO" id="GO:0005615">
    <property type="term" value="C:extracellular space"/>
    <property type="evidence" value="ECO:0007669"/>
    <property type="project" value="TreeGrafter"/>
</dbReference>
<keyword evidence="4 8" id="KW-0274">FAD</keyword>
<dbReference type="SUPFAM" id="SSF52833">
    <property type="entry name" value="Thioredoxin-like"/>
    <property type="match status" value="1"/>
</dbReference>
<evidence type="ECO:0000256" key="2">
    <source>
        <dbReference type="ARBA" id="ARBA00022630"/>
    </source>
</evidence>
<reference evidence="13 14" key="1">
    <citation type="journal article" date="2021" name="Sci. Rep.">
        <title>The genome of the diatom Chaetoceros tenuissimus carries an ancient integrated fragment of an extant virus.</title>
        <authorList>
            <person name="Hongo Y."/>
            <person name="Kimura K."/>
            <person name="Takaki Y."/>
            <person name="Yoshida Y."/>
            <person name="Baba S."/>
            <person name="Kobayashi G."/>
            <person name="Nagasaki K."/>
            <person name="Hano T."/>
            <person name="Tomaru Y."/>
        </authorList>
    </citation>
    <scope>NUCLEOTIDE SEQUENCE [LARGE SCALE GENOMIC DNA]</scope>
    <source>
        <strain evidence="13 14">NIES-3715</strain>
    </source>
</reference>
<name>A0AAD3H786_9STRA</name>
<organism evidence="13 14">
    <name type="scientific">Chaetoceros tenuissimus</name>
    <dbReference type="NCBI Taxonomy" id="426638"/>
    <lineage>
        <taxon>Eukaryota</taxon>
        <taxon>Sar</taxon>
        <taxon>Stramenopiles</taxon>
        <taxon>Ochrophyta</taxon>
        <taxon>Bacillariophyta</taxon>
        <taxon>Coscinodiscophyceae</taxon>
        <taxon>Chaetocerotophycidae</taxon>
        <taxon>Chaetocerotales</taxon>
        <taxon>Chaetocerotaceae</taxon>
        <taxon>Chaetoceros</taxon>
    </lineage>
</organism>
<sequence length="588" mass="68450">MRNKARLILSIWQCLWLYRGIVHAREADDRQNYLFAHDPDAANLIQEYKVDLGNIDEYFESSGQEMPDEEIHRIPSFLTSNYEFDRVVNFYSPWCAHCQKFKTRYIDVAKQFAEGKNEQLKSIEFHAVSCSSHHWLCKASAIQGYPIVRMYKKGSVDFQEAKRFSPSAVASAYGVKLKREYDAESQEFVDEELRHYDEDVYDVLGAAMDAYRRTKKDVFHDATVSLLFALQFDVNVEESAGDGPDRQARINTFSEWIDMLRWTLPSSWKLNTLIKEVHNNFDKMTNDDIAKSVENNKDVVLNDPNVLWSNSCQRRSRKSEGYTCGIWAMLHIISIGVAEQHHHVIGDTSSVTTEMAAVTIHDYINSFLGCKICKINFNKLYKKSCGKDERGCKRFAKDKHKGRRVDPRKNPNLDYWRDFALWIWELHNSINLEVLRERKKIDGEEPSSEEIQSAIYPSVKACPNCRIRNGQWDKDAVYNYLKSVYWPEGVHNFKYVVLKSKKEDLKIRKPRHALSQEGRWQILGVLLTLMFTIASQYYKNSKKKAEKRKRSQSSKRKKTNASKKAIRPVSMSTGNSRTSARLRTSRYI</sequence>
<feature type="domain" description="ERV/ALR sulfhydryl oxidase" evidence="11">
    <location>
        <begin position="315"/>
        <end position="451"/>
    </location>
</feature>
<protein>
    <recommendedName>
        <fullName evidence="8">Sulfhydryl oxidase</fullName>
        <ecNumber evidence="8">1.8.3.2</ecNumber>
    </recommendedName>
</protein>
<dbReference type="Pfam" id="PF04777">
    <property type="entry name" value="Evr1_Alr"/>
    <property type="match status" value="1"/>
</dbReference>
<evidence type="ECO:0000256" key="8">
    <source>
        <dbReference type="RuleBase" id="RU371123"/>
    </source>
</evidence>
<proteinExistence type="predicted"/>